<protein>
    <recommendedName>
        <fullName evidence="1">NAD(P)-binding domain-containing protein</fullName>
    </recommendedName>
</protein>
<gene>
    <name evidence="2" type="ORF">GAYE_SCF09G3187</name>
</gene>
<dbReference type="AlphaFoldDB" id="A0AAV9ICX9"/>
<organism evidence="2 3">
    <name type="scientific">Galdieria yellowstonensis</name>
    <dbReference type="NCBI Taxonomy" id="3028027"/>
    <lineage>
        <taxon>Eukaryota</taxon>
        <taxon>Rhodophyta</taxon>
        <taxon>Bangiophyceae</taxon>
        <taxon>Galdieriales</taxon>
        <taxon>Galdieriaceae</taxon>
        <taxon>Galdieria</taxon>
    </lineage>
</organism>
<proteinExistence type="predicted"/>
<evidence type="ECO:0000313" key="3">
    <source>
        <dbReference type="Proteomes" id="UP001300502"/>
    </source>
</evidence>
<dbReference type="PANTHER" id="PTHR15020:SF50">
    <property type="entry name" value="UPF0659 PROTEIN YMR090W"/>
    <property type="match status" value="1"/>
</dbReference>
<dbReference type="InterPro" id="IPR016040">
    <property type="entry name" value="NAD(P)-bd_dom"/>
</dbReference>
<dbReference type="SUPFAM" id="SSF51735">
    <property type="entry name" value="NAD(P)-binding Rossmann-fold domains"/>
    <property type="match status" value="1"/>
</dbReference>
<dbReference type="PANTHER" id="PTHR15020">
    <property type="entry name" value="FLAVIN REDUCTASE-RELATED"/>
    <property type="match status" value="1"/>
</dbReference>
<dbReference type="Proteomes" id="UP001300502">
    <property type="component" value="Unassembled WGS sequence"/>
</dbReference>
<dbReference type="EMBL" id="JANCYU010000029">
    <property type="protein sequence ID" value="KAK4525279.1"/>
    <property type="molecule type" value="Genomic_DNA"/>
</dbReference>
<comment type="caution">
    <text evidence="2">The sequence shown here is derived from an EMBL/GenBank/DDBJ whole genome shotgun (WGS) entry which is preliminary data.</text>
</comment>
<feature type="domain" description="NAD(P)-binding" evidence="1">
    <location>
        <begin position="128"/>
        <end position="266"/>
    </location>
</feature>
<evidence type="ECO:0000313" key="2">
    <source>
        <dbReference type="EMBL" id="KAK4525279.1"/>
    </source>
</evidence>
<dbReference type="InterPro" id="IPR036291">
    <property type="entry name" value="NAD(P)-bd_dom_sf"/>
</dbReference>
<name>A0AAV9ICX9_9RHOD</name>
<evidence type="ECO:0000259" key="1">
    <source>
        <dbReference type="Pfam" id="PF13460"/>
    </source>
</evidence>
<accession>A0AAV9ICX9</accession>
<dbReference type="Gene3D" id="3.40.50.720">
    <property type="entry name" value="NAD(P)-binding Rossmann-like Domain"/>
    <property type="match status" value="1"/>
</dbReference>
<sequence length="305" mass="34116">MAKVSGFVVNCLGTKSIVYENRKLKYSSRQSLGTVSRYFVSRKMKWNTWPQKLATDSSSSATSRCCVAASRWVTCQLRVLVASPARDLLQLFHQATTDDRKVFGFQFLQNGTVLCSDAPFSTSPLFVQLDDVASIEHNLQRLDISHIILDLHSVASDLVDNYQVANLVMAAKNRQMHLILLSSIGAGESVCVVPSEITPVIRQQLKTHTEIEHLVRSSGIVYTIVRIGPLEDGLKTGQAIVTESPKGYGSISKQDLVDVVLQALTSKRAENKTLSCLDSQRTFQMSPYMRPLEFWEPLPFERYEL</sequence>
<reference evidence="2 3" key="1">
    <citation type="submission" date="2022-07" db="EMBL/GenBank/DDBJ databases">
        <title>Genome-wide signatures of adaptation to extreme environments.</title>
        <authorList>
            <person name="Cho C.H."/>
            <person name="Yoon H.S."/>
        </authorList>
    </citation>
    <scope>NUCLEOTIDE SEQUENCE [LARGE SCALE GENOMIC DNA]</scope>
    <source>
        <strain evidence="2 3">108.79 E11</strain>
    </source>
</reference>
<keyword evidence="3" id="KW-1185">Reference proteome</keyword>
<dbReference type="Pfam" id="PF13460">
    <property type="entry name" value="NAD_binding_10"/>
    <property type="match status" value="1"/>
</dbReference>